<evidence type="ECO:0000313" key="3">
    <source>
        <dbReference type="EMBL" id="KAF2841823.1"/>
    </source>
</evidence>
<name>A0A9P4SFP7_9PEZI</name>
<proteinExistence type="predicted"/>
<dbReference type="PANTHER" id="PTHR43795:SF39">
    <property type="entry name" value="AMINOTRANSFERASE CLASS I_CLASSII DOMAIN-CONTAINING PROTEIN"/>
    <property type="match status" value="1"/>
</dbReference>
<evidence type="ECO:0000256" key="1">
    <source>
        <dbReference type="ARBA" id="ARBA00022898"/>
    </source>
</evidence>
<comment type="caution">
    <text evidence="3">The sequence shown here is derived from an EMBL/GenBank/DDBJ whole genome shotgun (WGS) entry which is preliminary data.</text>
</comment>
<protein>
    <submittedName>
        <fullName evidence="3">PLP-dependent transferase</fullName>
    </submittedName>
</protein>
<dbReference type="EMBL" id="MU006090">
    <property type="protein sequence ID" value="KAF2841823.1"/>
    <property type="molecule type" value="Genomic_DNA"/>
</dbReference>
<dbReference type="Proteomes" id="UP000799429">
    <property type="component" value="Unassembled WGS sequence"/>
</dbReference>
<dbReference type="GO" id="GO:0006520">
    <property type="term" value="P:amino acid metabolic process"/>
    <property type="evidence" value="ECO:0007669"/>
    <property type="project" value="TreeGrafter"/>
</dbReference>
<dbReference type="PANTHER" id="PTHR43795">
    <property type="entry name" value="BIFUNCTIONAL ASPARTATE AMINOTRANSFERASE AND GLUTAMATE/ASPARTATE-PREPHENATE AMINOTRANSFERASE-RELATED"/>
    <property type="match status" value="1"/>
</dbReference>
<organism evidence="3 4">
    <name type="scientific">Patellaria atrata CBS 101060</name>
    <dbReference type="NCBI Taxonomy" id="1346257"/>
    <lineage>
        <taxon>Eukaryota</taxon>
        <taxon>Fungi</taxon>
        <taxon>Dikarya</taxon>
        <taxon>Ascomycota</taxon>
        <taxon>Pezizomycotina</taxon>
        <taxon>Dothideomycetes</taxon>
        <taxon>Dothideomycetes incertae sedis</taxon>
        <taxon>Patellariales</taxon>
        <taxon>Patellariaceae</taxon>
        <taxon>Patellaria</taxon>
    </lineage>
</organism>
<dbReference type="GO" id="GO:0008483">
    <property type="term" value="F:transaminase activity"/>
    <property type="evidence" value="ECO:0007669"/>
    <property type="project" value="TreeGrafter"/>
</dbReference>
<feature type="domain" description="Aminotransferase class I/classII large" evidence="2">
    <location>
        <begin position="51"/>
        <end position="432"/>
    </location>
</feature>
<dbReference type="PRINTS" id="PR00753">
    <property type="entry name" value="ACCSYNTHASE"/>
</dbReference>
<keyword evidence="3" id="KW-0808">Transferase</keyword>
<keyword evidence="1" id="KW-0663">Pyridoxal phosphate</keyword>
<evidence type="ECO:0000313" key="4">
    <source>
        <dbReference type="Proteomes" id="UP000799429"/>
    </source>
</evidence>
<dbReference type="Gene3D" id="3.90.1150.10">
    <property type="entry name" value="Aspartate Aminotransferase, domain 1"/>
    <property type="match status" value="1"/>
</dbReference>
<evidence type="ECO:0000259" key="2">
    <source>
        <dbReference type="Pfam" id="PF00155"/>
    </source>
</evidence>
<dbReference type="InterPro" id="IPR050478">
    <property type="entry name" value="Ethylene_sulfur-biosynth"/>
</dbReference>
<accession>A0A9P4SFP7</accession>
<reference evidence="3" key="1">
    <citation type="journal article" date="2020" name="Stud. Mycol.">
        <title>101 Dothideomycetes genomes: a test case for predicting lifestyles and emergence of pathogens.</title>
        <authorList>
            <person name="Haridas S."/>
            <person name="Albert R."/>
            <person name="Binder M."/>
            <person name="Bloem J."/>
            <person name="Labutti K."/>
            <person name="Salamov A."/>
            <person name="Andreopoulos B."/>
            <person name="Baker S."/>
            <person name="Barry K."/>
            <person name="Bills G."/>
            <person name="Bluhm B."/>
            <person name="Cannon C."/>
            <person name="Castanera R."/>
            <person name="Culley D."/>
            <person name="Daum C."/>
            <person name="Ezra D."/>
            <person name="Gonzalez J."/>
            <person name="Henrissat B."/>
            <person name="Kuo A."/>
            <person name="Liang C."/>
            <person name="Lipzen A."/>
            <person name="Lutzoni F."/>
            <person name="Magnuson J."/>
            <person name="Mondo S."/>
            <person name="Nolan M."/>
            <person name="Ohm R."/>
            <person name="Pangilinan J."/>
            <person name="Park H.-J."/>
            <person name="Ramirez L."/>
            <person name="Alfaro M."/>
            <person name="Sun H."/>
            <person name="Tritt A."/>
            <person name="Yoshinaga Y."/>
            <person name="Zwiers L.-H."/>
            <person name="Turgeon B."/>
            <person name="Goodwin S."/>
            <person name="Spatafora J."/>
            <person name="Crous P."/>
            <person name="Grigoriev I."/>
        </authorList>
    </citation>
    <scope>NUCLEOTIDE SEQUENCE</scope>
    <source>
        <strain evidence="3">CBS 101060</strain>
    </source>
</reference>
<dbReference type="GO" id="GO:0030170">
    <property type="term" value="F:pyridoxal phosphate binding"/>
    <property type="evidence" value="ECO:0007669"/>
    <property type="project" value="InterPro"/>
</dbReference>
<dbReference type="SUPFAM" id="SSF53383">
    <property type="entry name" value="PLP-dependent transferases"/>
    <property type="match status" value="1"/>
</dbReference>
<dbReference type="InterPro" id="IPR015421">
    <property type="entry name" value="PyrdxlP-dep_Trfase_major"/>
</dbReference>
<dbReference type="Gene3D" id="3.40.640.10">
    <property type="entry name" value="Type I PLP-dependent aspartate aminotransferase-like (Major domain)"/>
    <property type="match status" value="1"/>
</dbReference>
<gene>
    <name evidence="3" type="ORF">M501DRAFT_998005</name>
</gene>
<keyword evidence="4" id="KW-1185">Reference proteome</keyword>
<dbReference type="Pfam" id="PF00155">
    <property type="entry name" value="Aminotran_1_2"/>
    <property type="match status" value="1"/>
</dbReference>
<dbReference type="AlphaFoldDB" id="A0A9P4SFP7"/>
<dbReference type="OrthoDB" id="7042322at2759"/>
<dbReference type="InterPro" id="IPR015424">
    <property type="entry name" value="PyrdxlP-dep_Trfase"/>
</dbReference>
<dbReference type="CDD" id="cd00609">
    <property type="entry name" value="AAT_like"/>
    <property type="match status" value="1"/>
</dbReference>
<dbReference type="InterPro" id="IPR004839">
    <property type="entry name" value="Aminotransferase_I/II_large"/>
</dbReference>
<dbReference type="InterPro" id="IPR015422">
    <property type="entry name" value="PyrdxlP-dep_Trfase_small"/>
</dbReference>
<sequence length="440" mass="48908">MDILDTDTLGKRGAILASKDSLRDKFEAILSNPYHPDTNPDGFINIGTAENYVMLEEVVEFANENRLKFDTETINYGLGPWGSPRLRNGMARYFNKWFNPISHVNPNNIIFASGLVSIFEMLGFALGDPGDGVMLTRPCYTAFPGDFGIKAALTPVFVSFPFTDQFSPVAIVHYEEALSRAKVAGIRVRFLVLCNPHNPLGRCYSPKALMALMRWCNRHSIHLIADEVYAMSVYEVPHASSSDSSSNTQPFHSVLSLNTDELIDPSLLHQTYGFSKDFASGGLRLGCLYTKNKALLRAVSAMTQFHWTPSPSETVAIAMLEDEEWTASFLTKSKEALATSSAVAKKVLDEMGIRYAEGSNAGFFLWVDLSSFLDRVYGAEDGWAKEEILNGRMFKEKIFLTPGGAQAAECPGFYRLIFTRDERSIREGLRRLGRALGLVL</sequence>